<keyword evidence="1" id="KW-0472">Membrane</keyword>
<feature type="transmembrane region" description="Helical" evidence="1">
    <location>
        <begin position="80"/>
        <end position="98"/>
    </location>
</feature>
<dbReference type="EMBL" id="JBDFQZ010000008">
    <property type="protein sequence ID" value="KAK9697756.1"/>
    <property type="molecule type" value="Genomic_DNA"/>
</dbReference>
<dbReference type="AlphaFoldDB" id="A0AAW1J4W6"/>
<keyword evidence="3" id="KW-1185">Reference proteome</keyword>
<reference evidence="2" key="1">
    <citation type="submission" date="2024-03" db="EMBL/GenBank/DDBJ databases">
        <title>WGS assembly of Saponaria officinalis var. Norfolk2.</title>
        <authorList>
            <person name="Jenkins J."/>
            <person name="Shu S."/>
            <person name="Grimwood J."/>
            <person name="Barry K."/>
            <person name="Goodstein D."/>
            <person name="Schmutz J."/>
            <person name="Leebens-Mack J."/>
            <person name="Osbourn A."/>
        </authorList>
    </citation>
    <scope>NUCLEOTIDE SEQUENCE [LARGE SCALE GENOMIC DNA]</scope>
    <source>
        <strain evidence="2">JIC</strain>
    </source>
</reference>
<evidence type="ECO:0000256" key="1">
    <source>
        <dbReference type="SAM" id="Phobius"/>
    </source>
</evidence>
<evidence type="ECO:0000313" key="2">
    <source>
        <dbReference type="EMBL" id="KAK9697756.1"/>
    </source>
</evidence>
<protein>
    <submittedName>
        <fullName evidence="2">Uncharacterized protein</fullName>
    </submittedName>
</protein>
<sequence length="100" mass="10940">MLSGLNIEPPASVEATAKLGWVCDEHGVIEEFYASHGANHGEQNDHVQWNYINGLVEILFSLPLLVSFRSRVSTAAAHPSFAVAALCFLVKFHLLGLMSF</sequence>
<feature type="transmembrane region" description="Helical" evidence="1">
    <location>
        <begin position="49"/>
        <end position="68"/>
    </location>
</feature>
<evidence type="ECO:0000313" key="3">
    <source>
        <dbReference type="Proteomes" id="UP001443914"/>
    </source>
</evidence>
<gene>
    <name evidence="2" type="ORF">RND81_08G059400</name>
</gene>
<keyword evidence="1" id="KW-0812">Transmembrane</keyword>
<proteinExistence type="predicted"/>
<keyword evidence="1" id="KW-1133">Transmembrane helix</keyword>
<accession>A0AAW1J4W6</accession>
<name>A0AAW1J4W6_SAPOF</name>
<comment type="caution">
    <text evidence="2">The sequence shown here is derived from an EMBL/GenBank/DDBJ whole genome shotgun (WGS) entry which is preliminary data.</text>
</comment>
<dbReference type="Proteomes" id="UP001443914">
    <property type="component" value="Unassembled WGS sequence"/>
</dbReference>
<organism evidence="2 3">
    <name type="scientific">Saponaria officinalis</name>
    <name type="common">Common soapwort</name>
    <name type="synonym">Lychnis saponaria</name>
    <dbReference type="NCBI Taxonomy" id="3572"/>
    <lineage>
        <taxon>Eukaryota</taxon>
        <taxon>Viridiplantae</taxon>
        <taxon>Streptophyta</taxon>
        <taxon>Embryophyta</taxon>
        <taxon>Tracheophyta</taxon>
        <taxon>Spermatophyta</taxon>
        <taxon>Magnoliopsida</taxon>
        <taxon>eudicotyledons</taxon>
        <taxon>Gunneridae</taxon>
        <taxon>Pentapetalae</taxon>
        <taxon>Caryophyllales</taxon>
        <taxon>Caryophyllaceae</taxon>
        <taxon>Caryophylleae</taxon>
        <taxon>Saponaria</taxon>
    </lineage>
</organism>